<proteinExistence type="predicted"/>
<comment type="caution">
    <text evidence="2">The sequence shown here is derived from an EMBL/GenBank/DDBJ whole genome shotgun (WGS) entry which is preliminary data.</text>
</comment>
<feature type="transmembrane region" description="Helical" evidence="1">
    <location>
        <begin position="61"/>
        <end position="83"/>
    </location>
</feature>
<keyword evidence="1" id="KW-0812">Transmembrane</keyword>
<keyword evidence="3" id="KW-1185">Reference proteome</keyword>
<gene>
    <name evidence="2" type="ORF">MFLAVUS_002163</name>
</gene>
<keyword evidence="1" id="KW-0472">Membrane</keyword>
<evidence type="ECO:0000313" key="2">
    <source>
        <dbReference type="EMBL" id="GAA5808767.1"/>
    </source>
</evidence>
<keyword evidence="1" id="KW-1133">Transmembrane helix</keyword>
<dbReference type="EMBL" id="BAABUK010000003">
    <property type="protein sequence ID" value="GAA5808767.1"/>
    <property type="molecule type" value="Genomic_DNA"/>
</dbReference>
<name>A0ABP9YPH9_9FUNG</name>
<feature type="transmembrane region" description="Helical" evidence="1">
    <location>
        <begin position="103"/>
        <end position="120"/>
    </location>
</feature>
<sequence>MDTLSLDKLVDIKDASEKLYGPGVSGRSFKQGFDEGFVISIVYEGHWSSLSFAAKYIGDELSYPTIITILIFSALIQINYIYYKSIKDFTFELNKGIQVVITKPFQFFSSSIFCLPLILYHKSKHRSYK</sequence>
<evidence type="ECO:0000313" key="3">
    <source>
        <dbReference type="Proteomes" id="UP001473302"/>
    </source>
</evidence>
<protein>
    <submittedName>
        <fullName evidence="2">Uncharacterized protein</fullName>
    </submittedName>
</protein>
<accession>A0ABP9YPH9</accession>
<dbReference type="Proteomes" id="UP001473302">
    <property type="component" value="Unassembled WGS sequence"/>
</dbReference>
<organism evidence="2 3">
    <name type="scientific">Mucor flavus</name>
    <dbReference type="NCBI Taxonomy" id="439312"/>
    <lineage>
        <taxon>Eukaryota</taxon>
        <taxon>Fungi</taxon>
        <taxon>Fungi incertae sedis</taxon>
        <taxon>Mucoromycota</taxon>
        <taxon>Mucoromycotina</taxon>
        <taxon>Mucoromycetes</taxon>
        <taxon>Mucorales</taxon>
        <taxon>Mucorineae</taxon>
        <taxon>Mucoraceae</taxon>
        <taxon>Mucor</taxon>
    </lineage>
</organism>
<reference evidence="2 3" key="1">
    <citation type="submission" date="2024-04" db="EMBL/GenBank/DDBJ databases">
        <title>genome sequences of Mucor flavus KT1a and Helicostylum pulchrum KT1b strains isolated from the surface of a dry-aged beef.</title>
        <authorList>
            <person name="Toyotome T."/>
            <person name="Hosono M."/>
            <person name="Torimaru M."/>
            <person name="Fukuda K."/>
            <person name="Mikami N."/>
        </authorList>
    </citation>
    <scope>NUCLEOTIDE SEQUENCE [LARGE SCALE GENOMIC DNA]</scope>
    <source>
        <strain evidence="2 3">KT1a</strain>
    </source>
</reference>
<evidence type="ECO:0000256" key="1">
    <source>
        <dbReference type="SAM" id="Phobius"/>
    </source>
</evidence>